<evidence type="ECO:0000256" key="1">
    <source>
        <dbReference type="SAM" id="MobiDB-lite"/>
    </source>
</evidence>
<proteinExistence type="predicted"/>
<feature type="compositionally biased region" description="Polar residues" evidence="1">
    <location>
        <begin position="126"/>
        <end position="136"/>
    </location>
</feature>
<dbReference type="EMBL" id="HBIZ01016857">
    <property type="protein sequence ID" value="CAE0757876.1"/>
    <property type="molecule type" value="Transcribed_RNA"/>
</dbReference>
<reference evidence="4" key="1">
    <citation type="submission" date="2021-01" db="EMBL/GenBank/DDBJ databases">
        <authorList>
            <person name="Corre E."/>
            <person name="Pelletier E."/>
            <person name="Niang G."/>
            <person name="Scheremetjew M."/>
            <person name="Finn R."/>
            <person name="Kale V."/>
            <person name="Holt S."/>
            <person name="Cochrane G."/>
            <person name="Meng A."/>
            <person name="Brown T."/>
            <person name="Cohen L."/>
        </authorList>
    </citation>
    <scope>NUCLEOTIDE SEQUENCE</scope>
    <source>
        <strain evidence="4">CCMP645</strain>
    </source>
</reference>
<accession>A0A6S9TVL6</accession>
<name>A0A6S9TVL6_CHRCT</name>
<evidence type="ECO:0000313" key="2">
    <source>
        <dbReference type="EMBL" id="CAE0757876.1"/>
    </source>
</evidence>
<evidence type="ECO:0000313" key="3">
    <source>
        <dbReference type="EMBL" id="CAE0757877.1"/>
    </source>
</evidence>
<evidence type="ECO:0000313" key="4">
    <source>
        <dbReference type="EMBL" id="CAE0757881.1"/>
    </source>
</evidence>
<feature type="region of interest" description="Disordered" evidence="1">
    <location>
        <begin position="113"/>
        <end position="136"/>
    </location>
</feature>
<protein>
    <submittedName>
        <fullName evidence="4">Uncharacterized protein</fullName>
    </submittedName>
</protein>
<dbReference type="EMBL" id="HBIZ01016858">
    <property type="protein sequence ID" value="CAE0757877.1"/>
    <property type="molecule type" value="Transcribed_RNA"/>
</dbReference>
<dbReference type="EMBL" id="HBIZ01016863">
    <property type="protein sequence ID" value="CAE0757881.1"/>
    <property type="molecule type" value="Transcribed_RNA"/>
</dbReference>
<feature type="compositionally biased region" description="Basic and acidic residues" evidence="1">
    <location>
        <begin position="113"/>
        <end position="122"/>
    </location>
</feature>
<sequence length="168" mass="17922">MDKCSKLTRHTGRVASNANCDASKRVVAVPSAQAEDDARREDEHVLRKHAVCDPLPNNLIAQLLHKDPQSATEGREHDDEAERDPYFGLSARAVTGQPSIISHRFPIHSVEHGKADCADDPRGPVSSRSQPGSNVHTVAGLKRSADKQVPAGCACYARDGGAERGGAG</sequence>
<organism evidence="4">
    <name type="scientific">Chrysotila carterae</name>
    <name type="common">Marine alga</name>
    <name type="synonym">Syracosphaera carterae</name>
    <dbReference type="NCBI Taxonomy" id="13221"/>
    <lineage>
        <taxon>Eukaryota</taxon>
        <taxon>Haptista</taxon>
        <taxon>Haptophyta</taxon>
        <taxon>Prymnesiophyceae</taxon>
        <taxon>Isochrysidales</taxon>
        <taxon>Isochrysidaceae</taxon>
        <taxon>Chrysotila</taxon>
    </lineage>
</organism>
<gene>
    <name evidence="2" type="ORF">PCAR00345_LOCUS10470</name>
    <name evidence="3" type="ORF">PCAR00345_LOCUS10471</name>
    <name evidence="4" type="ORF">PCAR00345_LOCUS10475</name>
</gene>
<dbReference type="AlphaFoldDB" id="A0A6S9TVL6"/>